<comment type="caution">
    <text evidence="1">The sequence shown here is derived from an EMBL/GenBank/DDBJ whole genome shotgun (WGS) entry which is preliminary data.</text>
</comment>
<reference evidence="1" key="1">
    <citation type="submission" date="2020-06" db="EMBL/GenBank/DDBJ databases">
        <authorList>
            <person name="Li T."/>
            <person name="Hu X."/>
            <person name="Zhang T."/>
            <person name="Song X."/>
            <person name="Zhang H."/>
            <person name="Dai N."/>
            <person name="Sheng W."/>
            <person name="Hou X."/>
            <person name="Wei L."/>
        </authorList>
    </citation>
    <scope>NUCLEOTIDE SEQUENCE</scope>
    <source>
        <strain evidence="1">G02</strain>
        <tissue evidence="1">Leaf</tissue>
    </source>
</reference>
<accession>A0AAW2RX84</accession>
<gene>
    <name evidence="1" type="ORF">Sradi_2884900</name>
</gene>
<dbReference type="AlphaFoldDB" id="A0AAW2RX84"/>
<protein>
    <submittedName>
        <fullName evidence="1">Uncharacterized protein</fullName>
    </submittedName>
</protein>
<dbReference type="EMBL" id="JACGWJ010000012">
    <property type="protein sequence ID" value="KAL0384906.1"/>
    <property type="molecule type" value="Genomic_DNA"/>
</dbReference>
<organism evidence="1">
    <name type="scientific">Sesamum radiatum</name>
    <name type="common">Black benniseed</name>
    <dbReference type="NCBI Taxonomy" id="300843"/>
    <lineage>
        <taxon>Eukaryota</taxon>
        <taxon>Viridiplantae</taxon>
        <taxon>Streptophyta</taxon>
        <taxon>Embryophyta</taxon>
        <taxon>Tracheophyta</taxon>
        <taxon>Spermatophyta</taxon>
        <taxon>Magnoliopsida</taxon>
        <taxon>eudicotyledons</taxon>
        <taxon>Gunneridae</taxon>
        <taxon>Pentapetalae</taxon>
        <taxon>asterids</taxon>
        <taxon>lamiids</taxon>
        <taxon>Lamiales</taxon>
        <taxon>Pedaliaceae</taxon>
        <taxon>Sesamum</taxon>
    </lineage>
</organism>
<proteinExistence type="predicted"/>
<name>A0AAW2RX84_SESRA</name>
<reference evidence="1" key="2">
    <citation type="journal article" date="2024" name="Plant">
        <title>Genomic evolution and insights into agronomic trait innovations of Sesamum species.</title>
        <authorList>
            <person name="Miao H."/>
            <person name="Wang L."/>
            <person name="Qu L."/>
            <person name="Liu H."/>
            <person name="Sun Y."/>
            <person name="Le M."/>
            <person name="Wang Q."/>
            <person name="Wei S."/>
            <person name="Zheng Y."/>
            <person name="Lin W."/>
            <person name="Duan Y."/>
            <person name="Cao H."/>
            <person name="Xiong S."/>
            <person name="Wang X."/>
            <person name="Wei L."/>
            <person name="Li C."/>
            <person name="Ma Q."/>
            <person name="Ju M."/>
            <person name="Zhao R."/>
            <person name="Li G."/>
            <person name="Mu C."/>
            <person name="Tian Q."/>
            <person name="Mei H."/>
            <person name="Zhang T."/>
            <person name="Gao T."/>
            <person name="Zhang H."/>
        </authorList>
    </citation>
    <scope>NUCLEOTIDE SEQUENCE</scope>
    <source>
        <strain evidence="1">G02</strain>
    </source>
</reference>
<evidence type="ECO:0000313" key="1">
    <source>
        <dbReference type="EMBL" id="KAL0384906.1"/>
    </source>
</evidence>
<sequence>MLRVLESSLLQNLEVVECSVLLAQATYNMNDLQQASLLHVTYFEKRQTRPEMNNKLILTFVMVNAGQRFLSPSFHPSTPFVFCILDVVHGPLRETENTK</sequence>